<dbReference type="SUPFAM" id="SSF56104">
    <property type="entry name" value="SAICAR synthase-like"/>
    <property type="match status" value="1"/>
</dbReference>
<dbReference type="InterPro" id="IPR027483">
    <property type="entry name" value="PInositol-4-P-4/5-kinase_C_sf"/>
</dbReference>
<dbReference type="GO" id="GO:0000285">
    <property type="term" value="F:1-phosphatidylinositol-3-phosphate 5-kinase activity"/>
    <property type="evidence" value="ECO:0007669"/>
    <property type="project" value="UniProtKB-EC"/>
</dbReference>
<dbReference type="Proteomes" id="UP001222027">
    <property type="component" value="Unassembled WGS sequence"/>
</dbReference>
<dbReference type="CDD" id="cd03334">
    <property type="entry name" value="Fab1_TCP"/>
    <property type="match status" value="1"/>
</dbReference>
<feature type="region of interest" description="Disordered" evidence="9">
    <location>
        <begin position="106"/>
        <end position="148"/>
    </location>
</feature>
<comment type="subunit">
    <text evidence="6">Component of the PI(3,5)P2 regulatory complex at least composed of ATG18, SAC/FIG4, FAB1 and VAC14.</text>
</comment>
<evidence type="ECO:0000256" key="9">
    <source>
        <dbReference type="SAM" id="MobiDB-lite"/>
    </source>
</evidence>
<dbReference type="Gene3D" id="3.50.7.10">
    <property type="entry name" value="GroEL"/>
    <property type="match status" value="1"/>
</dbReference>
<feature type="domain" description="PIPK" evidence="10">
    <location>
        <begin position="1315"/>
        <end position="1642"/>
    </location>
</feature>
<evidence type="ECO:0000256" key="1">
    <source>
        <dbReference type="ARBA" id="ARBA00012009"/>
    </source>
</evidence>
<feature type="compositionally biased region" description="Basic and acidic residues" evidence="9">
    <location>
        <begin position="106"/>
        <end position="117"/>
    </location>
</feature>
<dbReference type="CDD" id="cd17300">
    <property type="entry name" value="PIPKc_PIKfyve"/>
    <property type="match status" value="1"/>
</dbReference>
<accession>A0AAV8QYN0</accession>
<dbReference type="InterPro" id="IPR027484">
    <property type="entry name" value="PInositol-4-P-5-kinase_N"/>
</dbReference>
<evidence type="ECO:0000313" key="11">
    <source>
        <dbReference type="EMBL" id="KAJ8490724.1"/>
    </source>
</evidence>
<organism evidence="11 12">
    <name type="scientific">Ensete ventricosum</name>
    <name type="common">Abyssinian banana</name>
    <name type="synonym">Musa ensete</name>
    <dbReference type="NCBI Taxonomy" id="4639"/>
    <lineage>
        <taxon>Eukaryota</taxon>
        <taxon>Viridiplantae</taxon>
        <taxon>Streptophyta</taxon>
        <taxon>Embryophyta</taxon>
        <taxon>Tracheophyta</taxon>
        <taxon>Spermatophyta</taxon>
        <taxon>Magnoliopsida</taxon>
        <taxon>Liliopsida</taxon>
        <taxon>Zingiberales</taxon>
        <taxon>Musaceae</taxon>
        <taxon>Ensete</taxon>
    </lineage>
</organism>
<dbReference type="InterPro" id="IPR002423">
    <property type="entry name" value="Cpn60/GroEL/TCP-1"/>
</dbReference>
<dbReference type="Gene3D" id="3.30.810.10">
    <property type="entry name" value="2-Layer Sandwich"/>
    <property type="match status" value="1"/>
</dbReference>
<keyword evidence="12" id="KW-1185">Reference proteome</keyword>
<name>A0AAV8QYN0_ENSVE</name>
<keyword evidence="4 8" id="KW-0418">Kinase</keyword>
<dbReference type="SUPFAM" id="SSF52029">
    <property type="entry name" value="GroEL apical domain-like"/>
    <property type="match status" value="1"/>
</dbReference>
<dbReference type="EMBL" id="JAQQAF010000004">
    <property type="protein sequence ID" value="KAJ8490724.1"/>
    <property type="molecule type" value="Genomic_DNA"/>
</dbReference>
<dbReference type="InterPro" id="IPR027409">
    <property type="entry name" value="GroEL-like_apical_dom_sf"/>
</dbReference>
<evidence type="ECO:0000256" key="7">
    <source>
        <dbReference type="ARBA" id="ARBA00077223"/>
    </source>
</evidence>
<feature type="compositionally biased region" description="Polar residues" evidence="9">
    <location>
        <begin position="118"/>
        <end position="129"/>
    </location>
</feature>
<keyword evidence="5 8" id="KW-0067">ATP-binding</keyword>
<proteinExistence type="predicted"/>
<reference evidence="11 12" key="1">
    <citation type="submission" date="2022-12" db="EMBL/GenBank/DDBJ databases">
        <title>Chromosome-scale assembly of the Ensete ventricosum genome.</title>
        <authorList>
            <person name="Dussert Y."/>
            <person name="Stocks J."/>
            <person name="Wendawek A."/>
            <person name="Woldeyes F."/>
            <person name="Nichols R.A."/>
            <person name="Borrell J.S."/>
        </authorList>
    </citation>
    <scope>NUCLEOTIDE SEQUENCE [LARGE SCALE GENOMIC DNA]</scope>
    <source>
        <strain evidence="12">cv. Maze</strain>
        <tissue evidence="11">Seeds</tissue>
    </source>
</reference>
<feature type="region of interest" description="Disordered" evidence="9">
    <location>
        <begin position="175"/>
        <end position="201"/>
    </location>
</feature>
<dbReference type="Pfam" id="PF01504">
    <property type="entry name" value="PIP5K"/>
    <property type="match status" value="1"/>
</dbReference>
<dbReference type="FunFam" id="3.50.7.10:FF:000007">
    <property type="entry name" value="1-phosphatidylinositol 3-phosphate 5-kinase isoform X1"/>
    <property type="match status" value="1"/>
</dbReference>
<keyword evidence="2 8" id="KW-0808">Transferase</keyword>
<evidence type="ECO:0000313" key="12">
    <source>
        <dbReference type="Proteomes" id="UP001222027"/>
    </source>
</evidence>
<evidence type="ECO:0000256" key="4">
    <source>
        <dbReference type="ARBA" id="ARBA00022777"/>
    </source>
</evidence>
<evidence type="ECO:0000256" key="6">
    <source>
        <dbReference type="ARBA" id="ARBA00023464"/>
    </source>
</evidence>
<dbReference type="FunFam" id="3.30.800.10:FF:000007">
    <property type="entry name" value="Putative 1-phosphatidylinositol-4-phosphate 5-kinase/ zinc ion binding family"/>
    <property type="match status" value="1"/>
</dbReference>
<dbReference type="InterPro" id="IPR044769">
    <property type="entry name" value="PIKfyve_PIPKc"/>
</dbReference>
<dbReference type="Gene3D" id="3.30.800.10">
    <property type="entry name" value="Phosphatidylinositol Phosphate Kinase II Beta"/>
    <property type="match status" value="1"/>
</dbReference>
<dbReference type="GO" id="GO:0010008">
    <property type="term" value="C:endosome membrane"/>
    <property type="evidence" value="ECO:0007669"/>
    <property type="project" value="TreeGrafter"/>
</dbReference>
<gene>
    <name evidence="11" type="ORF">OPV22_012445</name>
</gene>
<dbReference type="SMART" id="SM00330">
    <property type="entry name" value="PIPKc"/>
    <property type="match status" value="1"/>
</dbReference>
<dbReference type="GO" id="GO:0005524">
    <property type="term" value="F:ATP binding"/>
    <property type="evidence" value="ECO:0007669"/>
    <property type="project" value="UniProtKB-UniRule"/>
</dbReference>
<keyword evidence="3 8" id="KW-0547">Nucleotide-binding</keyword>
<protein>
    <recommendedName>
        <fullName evidence="1">1-phosphatidylinositol-3-phosphate 5-kinase</fullName>
        <ecNumber evidence="1">2.7.1.150</ecNumber>
    </recommendedName>
    <alternativeName>
        <fullName evidence="7">Phosphatidylinositol 3-phosphate 5-kinase type III</fullName>
    </alternativeName>
</protein>
<dbReference type="PANTHER" id="PTHR45748:SF4">
    <property type="entry name" value="1-PHOSPHATIDYLINOSITOL-3-PHOSPHATE 5-KINASE FAB1D-RELATED"/>
    <property type="match status" value="1"/>
</dbReference>
<dbReference type="FunFam" id="3.30.810.10:FF:000001">
    <property type="entry name" value="1-phosphatidylinositol 3-phosphate 5-kinase FAB1"/>
    <property type="match status" value="1"/>
</dbReference>
<dbReference type="GO" id="GO:0046854">
    <property type="term" value="P:phosphatidylinositol phosphate biosynthetic process"/>
    <property type="evidence" value="ECO:0007669"/>
    <property type="project" value="TreeGrafter"/>
</dbReference>
<dbReference type="EC" id="2.7.1.150" evidence="1"/>
<evidence type="ECO:0000256" key="5">
    <source>
        <dbReference type="ARBA" id="ARBA00022840"/>
    </source>
</evidence>
<sequence>MGSIRSGAGVGDTESPVSGDFVPILWGSPIRRLIRNSLCSLNGEYQPEHCRSCLEKYGQEVLTMNGLSPYATPPLSPLSSYASCSSSFGDIWTGLNLEGREEGCGALDTGEKQRGKSIESSYARTSSDGSGHHILTGKKLSSGSLDSNEGENKLVNHILDDVQAKNVGLDSSKVEDLVDNDSPTTVPNFETDPSIWVPPEPECMEDDKPSIADNYEDDECSSTEWKQPSSLSTLDEHQGINHSFREKRQKAMLEEMNRQFKVLVSRFLASEGISFSGLDDGQSWLDIVASLSWKAALLVKPDATEGRAMDPGSYVKVKCVASGSRHQSELINGLVFKKHAAHKHMPTKFKNPKLLLLQGILGHSAVGLSSFDSMGQEKNYLRSLAEMIEACHPNVVLVEKNISRDIQESLTEKGITVVSDMKLHRLERVSLCTGSPIISCADFPARLILPQCDSFHIERFVEECNNISEGGKKPSKTLMFLEGFSRPLGCTILLKGAQSDELKKIKQVVQYTVFAAYNLILETSFLADQRALFSDKNAVRERSANFRISPLLSISSDATEYSDSLEGCLSSMASENALDVPIYNESLGVINDTAFSASQETSLNSELLHTLSDKSSSIGMLMLSSSLQHQLLLSPLSASQEKFQGVDFQPPKSNHGSSYFFMNNRTFDGPSIGPHALLDVSDHENPVNTEVSEEKIDEVLYLKQTGPVRDSTQAIDADACITVESKPQDDMESVLNSQSIVVLLSKQCTIKGVICRQSHLSRIRYYGHFDVSLGRFLRDILLNQKSCSSCGKQPEAHMYSYTHQNGNLSVHVSKLPPEFQLPGEAEGKIWMWTRCLRCKDGKGISTRRVVLSSSARYLSFGKFLELSFSRHSAARLSECGHMLHRDFLRFFGLGSKVAVFVYSSVKIYAACKPPPVLDFDNPKRQEWLRREMQILLYRGRRLFSEVSNLLQNLKPIYSGTLAKQCTELSGSLKNLSEVEEMLIQEKAEFEAPLLKAVDQSGQMEITPHEILGLKWLYQELLFELYVWDCRLGRLLQHTNFHQGKDILVHDEEVTKLPSHEAEPLRFTGSHHAQDMHINLDIESTEASIVTSHSYYKLLDIGPVEVERSTGQISDRSGTEEHVPSLSEEVPQRLGDLPSPSEGKQSSQVICVPVSGDLQFDHSIQIVEEPYMEKKTDVELKIDEKVAGGELPALLLSNEHSNILDDIYAKSEGPEEMIWASFSDLKREYRRDLHGGSLRKFEFINTYSPSHLSPIYHPSSGEMDLLHYSVGPNGNIVSASKDEISSIIACGLAILEDQHGLLDRVGEMHKSYSLTSVNSEIYTYWSSVGYSESGINSSHGASSLSFDESSASISNGSLSVNQLLPSENLHPEVTVGIEKVSGKSILSVVCIYAKQFYRLRKKYCPSELSYICSLSRCKKWDAQGGKSKAFFAKSLDDRFIIKQIKRTELDSFLKFGPDYFKHVFHSLGSGSDTCLAKIMGIYQVQQNIGGREIKTDLMVMENLLYGHKISRTYDLKGTVFSRYIPDAKSGEKVLLDQNFVEDMDKSPIYVSGKTKHLLQRAIWNDTSFLTSINVMDYSLLVGVDDERQELVFGIIDYLRQYTWDKQLETWVKASMVVPKNELPTVISPKEYKKRTSSSTLWAQSSNVIFLHEGW</sequence>
<feature type="region of interest" description="Disordered" evidence="9">
    <location>
        <begin position="1108"/>
        <end position="1145"/>
    </location>
</feature>
<evidence type="ECO:0000259" key="10">
    <source>
        <dbReference type="PROSITE" id="PS51455"/>
    </source>
</evidence>
<evidence type="ECO:0000256" key="3">
    <source>
        <dbReference type="ARBA" id="ARBA00022741"/>
    </source>
</evidence>
<evidence type="ECO:0000256" key="2">
    <source>
        <dbReference type="ARBA" id="ARBA00022679"/>
    </source>
</evidence>
<dbReference type="Pfam" id="PF00118">
    <property type="entry name" value="Cpn60_TCP1"/>
    <property type="match status" value="1"/>
</dbReference>
<comment type="caution">
    <text evidence="11">The sequence shown here is derived from an EMBL/GenBank/DDBJ whole genome shotgun (WGS) entry which is preliminary data.</text>
</comment>
<dbReference type="InterPro" id="IPR002498">
    <property type="entry name" value="PInositol-4-P-4/5-kinase_core"/>
</dbReference>
<evidence type="ECO:0000256" key="8">
    <source>
        <dbReference type="PROSITE-ProRule" id="PRU00781"/>
    </source>
</evidence>
<dbReference type="PROSITE" id="PS51455">
    <property type="entry name" value="PIPK"/>
    <property type="match status" value="1"/>
</dbReference>
<dbReference type="PANTHER" id="PTHR45748">
    <property type="entry name" value="1-PHOSPHATIDYLINOSITOL 3-PHOSPHATE 5-KINASE-RELATED"/>
    <property type="match status" value="1"/>
</dbReference>